<name>A0A2W2E6T3_9ACTN</name>
<evidence type="ECO:0000259" key="10">
    <source>
        <dbReference type="Pfam" id="PF08485"/>
    </source>
</evidence>
<evidence type="ECO:0000256" key="7">
    <source>
        <dbReference type="ARBA" id="ARBA00031367"/>
    </source>
</evidence>
<evidence type="ECO:0000256" key="4">
    <source>
        <dbReference type="ARBA" id="ARBA00018569"/>
    </source>
</evidence>
<dbReference type="InterPro" id="IPR051203">
    <property type="entry name" value="Polysaccharide_Synthase-Rel"/>
</dbReference>
<dbReference type="PANTHER" id="PTHR43318">
    <property type="entry name" value="UDP-N-ACETYLGLUCOSAMINE 4,6-DEHYDRATASE"/>
    <property type="match status" value="1"/>
</dbReference>
<sequence>MRINSPLGTAGRTGGDVNSSLSGRRFLITGGTGSFGQTMAARLLDAGATEVRVLSRDESKQDAMRHRLRDDRVRYYVGDVRDPDSVFKAARGVEFVFHAAALKQVPSCEFFPLEAVRTNVLGSANVVDACERNGVEALVLLSTDKAVYPVNAMGMTKALMEKVAQAHARNNPSARTRVCCVRYGNVMYSRGSVIPLFIEQIRNGLAPTVTEPTMTRFLMSLGQSVELVEHAFRHGQPGDIFIRKADACTIGDLATALCNLFGVPAKFDVLGIRHGEKLYETLASREDLARAEDFGDFLRVPVDSRDLNYALYFEEGDTRQDHVADYHSHNARRLAVPEITSLLLTLPEIRTQLDEIRQPTANRRA</sequence>
<dbReference type="AlphaFoldDB" id="A0A2W2E6T3"/>
<protein>
    <recommendedName>
        <fullName evidence="4">UDP-glucose 4-epimerase</fullName>
        <ecNumber evidence="3">5.1.3.2</ecNumber>
    </recommendedName>
    <alternativeName>
        <fullName evidence="8">Galactowaldenase</fullName>
    </alternativeName>
    <alternativeName>
        <fullName evidence="7">UDP-galactose 4-epimerase</fullName>
    </alternativeName>
</protein>
<keyword evidence="5" id="KW-0448">Lipopolysaccharide biosynthesis</keyword>
<comment type="caution">
    <text evidence="11">The sequence shown here is derived from an EMBL/GenBank/DDBJ whole genome shotgun (WGS) entry which is preliminary data.</text>
</comment>
<dbReference type="SUPFAM" id="SSF51735">
    <property type="entry name" value="NAD(P)-binding Rossmann-fold domains"/>
    <property type="match status" value="1"/>
</dbReference>
<dbReference type="EMBL" id="POTY01000074">
    <property type="protein sequence ID" value="PZG18263.1"/>
    <property type="molecule type" value="Genomic_DNA"/>
</dbReference>
<dbReference type="CDD" id="cd05237">
    <property type="entry name" value="UDP_invert_4-6DH_SDR_e"/>
    <property type="match status" value="1"/>
</dbReference>
<evidence type="ECO:0000313" key="11">
    <source>
        <dbReference type="EMBL" id="PZG18263.1"/>
    </source>
</evidence>
<reference evidence="11 12" key="1">
    <citation type="submission" date="2018-01" db="EMBL/GenBank/DDBJ databases">
        <title>Draft genome sequence of Jishengella sp. NA12.</title>
        <authorList>
            <person name="Sahin N."/>
            <person name="Ay H."/>
            <person name="Saygin H."/>
        </authorList>
    </citation>
    <scope>NUCLEOTIDE SEQUENCE [LARGE SCALE GENOMIC DNA]</scope>
    <source>
        <strain evidence="11 12">NA12</strain>
    </source>
</reference>
<evidence type="ECO:0000256" key="8">
    <source>
        <dbReference type="ARBA" id="ARBA00033067"/>
    </source>
</evidence>
<accession>A0A2W2E6T3</accession>
<evidence type="ECO:0000256" key="5">
    <source>
        <dbReference type="ARBA" id="ARBA00022985"/>
    </source>
</evidence>
<keyword evidence="12" id="KW-1185">Reference proteome</keyword>
<evidence type="ECO:0000259" key="9">
    <source>
        <dbReference type="Pfam" id="PF02719"/>
    </source>
</evidence>
<gene>
    <name evidence="11" type="ORF">C1I95_13985</name>
</gene>
<evidence type="ECO:0000256" key="6">
    <source>
        <dbReference type="ARBA" id="ARBA00023235"/>
    </source>
</evidence>
<dbReference type="PANTHER" id="PTHR43318:SF2">
    <property type="entry name" value="UDP-N-ACETYLGLUCOSAMINE 4,6-DEHYDRATASE (INVERTING)"/>
    <property type="match status" value="1"/>
</dbReference>
<dbReference type="EC" id="5.1.3.2" evidence="3"/>
<evidence type="ECO:0000256" key="2">
    <source>
        <dbReference type="ARBA" id="ARBA00007430"/>
    </source>
</evidence>
<feature type="domain" description="Polysaccharide biosynthesis protein CapD-like" evidence="9">
    <location>
        <begin position="27"/>
        <end position="300"/>
    </location>
</feature>
<comment type="catalytic activity">
    <reaction evidence="1">
        <text>UDP-alpha-D-glucose = UDP-alpha-D-galactose</text>
        <dbReference type="Rhea" id="RHEA:22168"/>
        <dbReference type="ChEBI" id="CHEBI:58885"/>
        <dbReference type="ChEBI" id="CHEBI:66914"/>
        <dbReference type="EC" id="5.1.3.2"/>
    </reaction>
</comment>
<keyword evidence="6" id="KW-0413">Isomerase</keyword>
<dbReference type="OrthoDB" id="9803111at2"/>
<evidence type="ECO:0000313" key="12">
    <source>
        <dbReference type="Proteomes" id="UP000248924"/>
    </source>
</evidence>
<comment type="similarity">
    <text evidence="2">Belongs to the polysaccharide synthase family.</text>
</comment>
<dbReference type="Proteomes" id="UP000248924">
    <property type="component" value="Unassembled WGS sequence"/>
</dbReference>
<dbReference type="InterPro" id="IPR036291">
    <property type="entry name" value="NAD(P)-bd_dom_sf"/>
</dbReference>
<evidence type="ECO:0000256" key="1">
    <source>
        <dbReference type="ARBA" id="ARBA00000083"/>
    </source>
</evidence>
<dbReference type="GO" id="GO:0009103">
    <property type="term" value="P:lipopolysaccharide biosynthetic process"/>
    <property type="evidence" value="ECO:0007669"/>
    <property type="project" value="UniProtKB-KW"/>
</dbReference>
<dbReference type="GO" id="GO:0003978">
    <property type="term" value="F:UDP-glucose 4-epimerase activity"/>
    <property type="evidence" value="ECO:0007669"/>
    <property type="project" value="UniProtKB-EC"/>
</dbReference>
<evidence type="ECO:0000256" key="3">
    <source>
        <dbReference type="ARBA" id="ARBA00013189"/>
    </source>
</evidence>
<dbReference type="Pfam" id="PF08485">
    <property type="entry name" value="Polysacc_syn_2C"/>
    <property type="match status" value="1"/>
</dbReference>
<dbReference type="InterPro" id="IPR003869">
    <property type="entry name" value="Polysac_CapD-like"/>
</dbReference>
<dbReference type="Pfam" id="PF02719">
    <property type="entry name" value="Polysacc_synt_2"/>
    <property type="match status" value="1"/>
</dbReference>
<dbReference type="Gene3D" id="3.40.50.720">
    <property type="entry name" value="NAD(P)-binding Rossmann-like Domain"/>
    <property type="match status" value="1"/>
</dbReference>
<feature type="domain" description="UDP-glucose 4-epimerase CapD C-terminal" evidence="10">
    <location>
        <begin position="303"/>
        <end position="350"/>
    </location>
</feature>
<proteinExistence type="inferred from homology"/>
<organism evidence="11 12">
    <name type="scientific">Micromonospora craterilacus</name>
    <dbReference type="NCBI Taxonomy" id="1655439"/>
    <lineage>
        <taxon>Bacteria</taxon>
        <taxon>Bacillati</taxon>
        <taxon>Actinomycetota</taxon>
        <taxon>Actinomycetes</taxon>
        <taxon>Micromonosporales</taxon>
        <taxon>Micromonosporaceae</taxon>
        <taxon>Micromonospora</taxon>
    </lineage>
</organism>
<dbReference type="InterPro" id="IPR013692">
    <property type="entry name" value="CapD_C"/>
</dbReference>